<feature type="chain" id="PRO_5027546396" evidence="6">
    <location>
        <begin position="19"/>
        <end position="301"/>
    </location>
</feature>
<dbReference type="GeneID" id="117356808"/>
<evidence type="ECO:0000256" key="5">
    <source>
        <dbReference type="SAM" id="Phobius"/>
    </source>
</evidence>
<feature type="domain" description="Ig-like" evidence="7">
    <location>
        <begin position="32"/>
        <end position="106"/>
    </location>
</feature>
<evidence type="ECO:0000259" key="7">
    <source>
        <dbReference type="PROSITE" id="PS50835"/>
    </source>
</evidence>
<comment type="subcellular location">
    <subcellularLocation>
        <location evidence="1">Membrane</location>
    </subcellularLocation>
</comment>
<evidence type="ECO:0000256" key="6">
    <source>
        <dbReference type="SAM" id="SignalP"/>
    </source>
</evidence>
<dbReference type="InterPro" id="IPR013106">
    <property type="entry name" value="Ig_V-set"/>
</dbReference>
<evidence type="ECO:0000256" key="1">
    <source>
        <dbReference type="ARBA" id="ARBA00004370"/>
    </source>
</evidence>
<sequence>MKFFCIFSLILLPAGCWGLAEEPQHCPGSRLGDSVTVECHYEKRYKNSRKCWCKTLQGSCDVVLETTKQNKEVTVRRRFTWGSHYKNKFTVIMTKLTKEDTGTYSCGMMQNDECRNMCFFPVSAPPEQKLPDSSPFAESEDTGNSSEENSSEKKRSTTSTSTPPGTSTGMNHISPTGEPMKILHILIPIILLLLFLVVIAVVLFIRTQRKKKEALIKDVAAANYENATFTQSPQRKVVATTVYVTAGPPACTESKPPHNNSQHAANAVPYYEEIQDPCPATHGRKDDALYCTVEHPIHVQQ</sequence>
<feature type="compositionally biased region" description="Low complexity" evidence="4">
    <location>
        <begin position="157"/>
        <end position="168"/>
    </location>
</feature>
<dbReference type="Pfam" id="PF07686">
    <property type="entry name" value="V-set"/>
    <property type="match status" value="1"/>
</dbReference>
<dbReference type="PANTHER" id="PTHR11860">
    <property type="entry name" value="POLYMERIC-IMMUNOGLOBULIN RECEPTOR"/>
    <property type="match status" value="1"/>
</dbReference>
<keyword evidence="5" id="KW-1133">Transmembrane helix</keyword>
<dbReference type="KEGG" id="gsh:117356808"/>
<dbReference type="InterPro" id="IPR050671">
    <property type="entry name" value="CD300_family_receptors"/>
</dbReference>
<name>A0A6P8R155_GEOSA</name>
<dbReference type="RefSeq" id="XP_033792411.1">
    <property type="nucleotide sequence ID" value="XM_033936520.1"/>
</dbReference>
<dbReference type="InParanoid" id="A0A6P8R155"/>
<organism evidence="8 9">
    <name type="scientific">Geotrypetes seraphini</name>
    <name type="common">Gaboon caecilian</name>
    <name type="synonym">Caecilia seraphini</name>
    <dbReference type="NCBI Taxonomy" id="260995"/>
    <lineage>
        <taxon>Eukaryota</taxon>
        <taxon>Metazoa</taxon>
        <taxon>Chordata</taxon>
        <taxon>Craniata</taxon>
        <taxon>Vertebrata</taxon>
        <taxon>Euteleostomi</taxon>
        <taxon>Amphibia</taxon>
        <taxon>Gymnophiona</taxon>
        <taxon>Geotrypetes</taxon>
    </lineage>
</organism>
<dbReference type="InterPro" id="IPR013783">
    <property type="entry name" value="Ig-like_fold"/>
</dbReference>
<feature type="transmembrane region" description="Helical" evidence="5">
    <location>
        <begin position="182"/>
        <end position="205"/>
    </location>
</feature>
<dbReference type="InterPro" id="IPR007110">
    <property type="entry name" value="Ig-like_dom"/>
</dbReference>
<feature type="signal peptide" evidence="6">
    <location>
        <begin position="1"/>
        <end position="18"/>
    </location>
</feature>
<evidence type="ECO:0000256" key="3">
    <source>
        <dbReference type="ARBA" id="ARBA00023136"/>
    </source>
</evidence>
<dbReference type="Proteomes" id="UP000515159">
    <property type="component" value="Chromosome 1"/>
</dbReference>
<dbReference type="GO" id="GO:0004888">
    <property type="term" value="F:transmembrane signaling receptor activity"/>
    <property type="evidence" value="ECO:0007669"/>
    <property type="project" value="TreeGrafter"/>
</dbReference>
<dbReference type="GO" id="GO:0005886">
    <property type="term" value="C:plasma membrane"/>
    <property type="evidence" value="ECO:0007669"/>
    <property type="project" value="TreeGrafter"/>
</dbReference>
<protein>
    <submittedName>
        <fullName evidence="9">CMRF-35-like molecule 4 isoform X1</fullName>
    </submittedName>
</protein>
<dbReference type="PANTHER" id="PTHR11860:SF87">
    <property type="entry name" value="CMRF35-LIKE MOLECULE 8"/>
    <property type="match status" value="1"/>
</dbReference>
<dbReference type="InterPro" id="IPR036179">
    <property type="entry name" value="Ig-like_dom_sf"/>
</dbReference>
<keyword evidence="8" id="KW-1185">Reference proteome</keyword>
<dbReference type="SUPFAM" id="SSF48726">
    <property type="entry name" value="Immunoglobulin"/>
    <property type="match status" value="1"/>
</dbReference>
<keyword evidence="3 5" id="KW-0472">Membrane</keyword>
<dbReference type="AlphaFoldDB" id="A0A6P8R155"/>
<dbReference type="PROSITE" id="PS50835">
    <property type="entry name" value="IG_LIKE"/>
    <property type="match status" value="1"/>
</dbReference>
<dbReference type="Gene3D" id="2.60.40.10">
    <property type="entry name" value="Immunoglobulins"/>
    <property type="match status" value="1"/>
</dbReference>
<evidence type="ECO:0000313" key="9">
    <source>
        <dbReference type="RefSeq" id="XP_033792411.1"/>
    </source>
</evidence>
<evidence type="ECO:0000256" key="4">
    <source>
        <dbReference type="SAM" id="MobiDB-lite"/>
    </source>
</evidence>
<keyword evidence="2 5" id="KW-0812">Transmembrane</keyword>
<gene>
    <name evidence="9" type="primary">LOC117356808</name>
</gene>
<dbReference type="OrthoDB" id="8920197at2759"/>
<feature type="region of interest" description="Disordered" evidence="4">
    <location>
        <begin position="126"/>
        <end position="173"/>
    </location>
</feature>
<accession>A0A6P8R155</accession>
<evidence type="ECO:0000313" key="8">
    <source>
        <dbReference type="Proteomes" id="UP000515159"/>
    </source>
</evidence>
<keyword evidence="6" id="KW-0732">Signal</keyword>
<proteinExistence type="predicted"/>
<reference evidence="9" key="1">
    <citation type="submission" date="2025-08" db="UniProtKB">
        <authorList>
            <consortium name="RefSeq"/>
        </authorList>
    </citation>
    <scope>IDENTIFICATION</scope>
</reference>
<evidence type="ECO:0000256" key="2">
    <source>
        <dbReference type="ARBA" id="ARBA00022692"/>
    </source>
</evidence>